<dbReference type="InterPro" id="IPR035992">
    <property type="entry name" value="Ricin_B-like_lectins"/>
</dbReference>
<dbReference type="PROSITE" id="PS50231">
    <property type="entry name" value="RICIN_B_LECTIN"/>
    <property type="match status" value="1"/>
</dbReference>
<dbReference type="SUPFAM" id="SSF50370">
    <property type="entry name" value="Ricin B-like lectins"/>
    <property type="match status" value="1"/>
</dbReference>
<feature type="domain" description="Ricin B lectin" evidence="2">
    <location>
        <begin position="29"/>
        <end position="168"/>
    </location>
</feature>
<name>A0A939PHP7_9ACTN</name>
<dbReference type="Proteomes" id="UP000669179">
    <property type="component" value="Unassembled WGS sequence"/>
</dbReference>
<dbReference type="Pfam" id="PF00652">
    <property type="entry name" value="Ricin_B_lectin"/>
    <property type="match status" value="1"/>
</dbReference>
<protein>
    <submittedName>
        <fullName evidence="3">RICIN domain-containing protein</fullName>
    </submittedName>
</protein>
<dbReference type="RefSeq" id="WP_208260421.1">
    <property type="nucleotide sequence ID" value="NZ_JAGEOJ010000016.1"/>
</dbReference>
<proteinExistence type="predicted"/>
<evidence type="ECO:0000313" key="3">
    <source>
        <dbReference type="EMBL" id="MBO2452413.1"/>
    </source>
</evidence>
<dbReference type="Gene3D" id="2.80.10.50">
    <property type="match status" value="1"/>
</dbReference>
<evidence type="ECO:0000256" key="1">
    <source>
        <dbReference type="SAM" id="SignalP"/>
    </source>
</evidence>
<sequence>MMGRLRAAGTLSTVAMVAMAWLLPGTAHASELHIKEAEQGKCLDIVGDSPNDGAPLQRFTCKASENQLWDPIQVRSRVWLLRNPHTGRCVTAESGAFGAAVVMHPCDGNNLAQQWIASGTFGLGGGGNTLQSGLQFQNCLDTFSNLVKVFTCTSSGDRLNLAQIWAVVN</sequence>
<reference evidence="3" key="1">
    <citation type="submission" date="2021-03" db="EMBL/GenBank/DDBJ databases">
        <authorList>
            <person name="Kanchanasin P."/>
            <person name="Saeng-In P."/>
            <person name="Phongsopitanun W."/>
            <person name="Yuki M."/>
            <person name="Kudo T."/>
            <person name="Ohkuma M."/>
            <person name="Tanasupawat S."/>
        </authorList>
    </citation>
    <scope>NUCLEOTIDE SEQUENCE</scope>
    <source>
        <strain evidence="3">GKU 128</strain>
    </source>
</reference>
<dbReference type="CDD" id="cd00161">
    <property type="entry name" value="beta-trefoil_Ricin-like"/>
    <property type="match status" value="1"/>
</dbReference>
<evidence type="ECO:0000313" key="4">
    <source>
        <dbReference type="Proteomes" id="UP000669179"/>
    </source>
</evidence>
<dbReference type="SMART" id="SM00458">
    <property type="entry name" value="RICIN"/>
    <property type="match status" value="1"/>
</dbReference>
<dbReference type="EMBL" id="JAGEOJ010000016">
    <property type="protein sequence ID" value="MBO2452413.1"/>
    <property type="molecule type" value="Genomic_DNA"/>
</dbReference>
<feature type="chain" id="PRO_5037143121" evidence="1">
    <location>
        <begin position="30"/>
        <end position="169"/>
    </location>
</feature>
<dbReference type="InterPro" id="IPR000772">
    <property type="entry name" value="Ricin_B_lectin"/>
</dbReference>
<evidence type="ECO:0000259" key="2">
    <source>
        <dbReference type="SMART" id="SM00458"/>
    </source>
</evidence>
<keyword evidence="4" id="KW-1185">Reference proteome</keyword>
<keyword evidence="1" id="KW-0732">Signal</keyword>
<comment type="caution">
    <text evidence="3">The sequence shown here is derived from an EMBL/GenBank/DDBJ whole genome shotgun (WGS) entry which is preliminary data.</text>
</comment>
<accession>A0A939PHP7</accession>
<dbReference type="AlphaFoldDB" id="A0A939PHP7"/>
<organism evidence="3 4">
    <name type="scientific">Actinomadura barringtoniae</name>
    <dbReference type="NCBI Taxonomy" id="1427535"/>
    <lineage>
        <taxon>Bacteria</taxon>
        <taxon>Bacillati</taxon>
        <taxon>Actinomycetota</taxon>
        <taxon>Actinomycetes</taxon>
        <taxon>Streptosporangiales</taxon>
        <taxon>Thermomonosporaceae</taxon>
        <taxon>Actinomadura</taxon>
    </lineage>
</organism>
<gene>
    <name evidence="3" type="ORF">J4573_35355</name>
</gene>
<feature type="signal peptide" evidence="1">
    <location>
        <begin position="1"/>
        <end position="29"/>
    </location>
</feature>